<organism evidence="1 2">
    <name type="scientific">Bacteroides xylanisolvens</name>
    <dbReference type="NCBI Taxonomy" id="371601"/>
    <lineage>
        <taxon>Bacteria</taxon>
        <taxon>Pseudomonadati</taxon>
        <taxon>Bacteroidota</taxon>
        <taxon>Bacteroidia</taxon>
        <taxon>Bacteroidales</taxon>
        <taxon>Bacteroidaceae</taxon>
        <taxon>Bacteroides</taxon>
    </lineage>
</organism>
<dbReference type="AlphaFoldDB" id="A0A1I4V6Z7"/>
<gene>
    <name evidence="1" type="ORF">SAMN05216250_11541</name>
</gene>
<dbReference type="Proteomes" id="UP000183766">
    <property type="component" value="Unassembled WGS sequence"/>
</dbReference>
<evidence type="ECO:0000313" key="1">
    <source>
        <dbReference type="EMBL" id="SFM96977.1"/>
    </source>
</evidence>
<proteinExistence type="predicted"/>
<reference evidence="2" key="1">
    <citation type="submission" date="2016-10" db="EMBL/GenBank/DDBJ databases">
        <authorList>
            <person name="Varghese N."/>
            <person name="Submissions S."/>
        </authorList>
    </citation>
    <scope>NUCLEOTIDE SEQUENCE [LARGE SCALE GENOMIC DNA]</scope>
    <source>
        <strain evidence="2">NLAE-zl-C202</strain>
    </source>
</reference>
<name>A0A1I4V6Z7_9BACE</name>
<sequence>MLISYNENKISYNEIEISYNEIRISYNEIRISYNEIKISYNENKSGYGGILSDICFIMPALQLCPVDIMMGLRIIHGILRTNRLYVFLLNAVSFLI</sequence>
<protein>
    <submittedName>
        <fullName evidence="1">Uncharacterized protein</fullName>
    </submittedName>
</protein>
<dbReference type="EMBL" id="FOUM01000015">
    <property type="protein sequence ID" value="SFM96977.1"/>
    <property type="molecule type" value="Genomic_DNA"/>
</dbReference>
<evidence type="ECO:0000313" key="2">
    <source>
        <dbReference type="Proteomes" id="UP000183766"/>
    </source>
</evidence>
<accession>A0A1I4V6Z7</accession>